<keyword evidence="8" id="KW-0675">Receptor</keyword>
<reference evidence="8 9" key="1">
    <citation type="journal article" date="2016" name="Genome Biol. Evol.">
        <title>Divergent and convergent evolution of fungal pathogenicity.</title>
        <authorList>
            <person name="Shang Y."/>
            <person name="Xiao G."/>
            <person name="Zheng P."/>
            <person name="Cen K."/>
            <person name="Zhan S."/>
            <person name="Wang C."/>
        </authorList>
    </citation>
    <scope>NUCLEOTIDE SEQUENCE [LARGE SCALE GENOMIC DNA]</scope>
    <source>
        <strain evidence="8 9">RCEF 264</strain>
    </source>
</reference>
<dbReference type="Pfam" id="PF26131">
    <property type="entry name" value="PAS-like"/>
    <property type="match status" value="1"/>
</dbReference>
<dbReference type="InterPro" id="IPR036890">
    <property type="entry name" value="HATPase_C_sf"/>
</dbReference>
<dbReference type="PANTHER" id="PTHR43719">
    <property type="entry name" value="TWO-COMPONENT HISTIDINE KINASE"/>
    <property type="match status" value="1"/>
</dbReference>
<dbReference type="InterPro" id="IPR004358">
    <property type="entry name" value="Sig_transdc_His_kin-like_C"/>
</dbReference>
<dbReference type="SMART" id="SM00387">
    <property type="entry name" value="HATPase_c"/>
    <property type="match status" value="1"/>
</dbReference>
<evidence type="ECO:0000259" key="6">
    <source>
        <dbReference type="PROSITE" id="PS50109"/>
    </source>
</evidence>
<dbReference type="InterPro" id="IPR003661">
    <property type="entry name" value="HisK_dim/P_dom"/>
</dbReference>
<feature type="modified residue" description="4-aspartylphosphate" evidence="2">
    <location>
        <position position="1694"/>
    </location>
</feature>
<feature type="region of interest" description="Disordered" evidence="4">
    <location>
        <begin position="210"/>
        <end position="283"/>
    </location>
</feature>
<proteinExistence type="predicted"/>
<dbReference type="STRING" id="1081102.A0A167N047"/>
<evidence type="ECO:0000313" key="8">
    <source>
        <dbReference type="EMBL" id="OAA54971.1"/>
    </source>
</evidence>
<dbReference type="EMBL" id="AZHD01000021">
    <property type="protein sequence ID" value="OAA54971.1"/>
    <property type="molecule type" value="Genomic_DNA"/>
</dbReference>
<feature type="domain" description="Histidine kinase" evidence="6">
    <location>
        <begin position="1207"/>
        <end position="1495"/>
    </location>
</feature>
<dbReference type="SUPFAM" id="SSF52172">
    <property type="entry name" value="CheY-like"/>
    <property type="match status" value="1"/>
</dbReference>
<feature type="region of interest" description="Disordered" evidence="4">
    <location>
        <begin position="1597"/>
        <end position="1620"/>
    </location>
</feature>
<dbReference type="InterPro" id="IPR036097">
    <property type="entry name" value="HisK_dim/P_sf"/>
</dbReference>
<dbReference type="InterPro" id="IPR003594">
    <property type="entry name" value="HATPase_dom"/>
</dbReference>
<accession>A0A167N047</accession>
<dbReference type="Gene3D" id="3.30.450.20">
    <property type="entry name" value="PAS domain"/>
    <property type="match status" value="2"/>
</dbReference>
<dbReference type="Pfam" id="PF02518">
    <property type="entry name" value="HATPase_c"/>
    <property type="match status" value="1"/>
</dbReference>
<keyword evidence="9" id="KW-1185">Reference proteome</keyword>
<dbReference type="Pfam" id="PF13188">
    <property type="entry name" value="PAS_8"/>
    <property type="match status" value="1"/>
</dbReference>
<dbReference type="CDD" id="cd17546">
    <property type="entry name" value="REC_hyHK_CKI1_RcsC-like"/>
    <property type="match status" value="1"/>
</dbReference>
<feature type="region of interest" description="Disordered" evidence="4">
    <location>
        <begin position="74"/>
        <end position="109"/>
    </location>
</feature>
<gene>
    <name evidence="8" type="ORF">SPI_08475</name>
</gene>
<feature type="compositionally biased region" description="Low complexity" evidence="4">
    <location>
        <begin position="264"/>
        <end position="276"/>
    </location>
</feature>
<dbReference type="Proteomes" id="UP000076874">
    <property type="component" value="Unassembled WGS sequence"/>
</dbReference>
<dbReference type="InterPro" id="IPR035965">
    <property type="entry name" value="PAS-like_dom_sf"/>
</dbReference>
<evidence type="ECO:0000313" key="9">
    <source>
        <dbReference type="Proteomes" id="UP000076874"/>
    </source>
</evidence>
<comment type="caution">
    <text evidence="8">The sequence shown here is derived from an EMBL/GenBank/DDBJ whole genome shotgun (WGS) entry which is preliminary data.</text>
</comment>
<keyword evidence="5" id="KW-0812">Transmembrane</keyword>
<dbReference type="PANTHER" id="PTHR43719:SF30">
    <property type="entry name" value="TWO-COMPONENT SYSTEM RESPONSE REGULATOR"/>
    <property type="match status" value="1"/>
</dbReference>
<evidence type="ECO:0000256" key="5">
    <source>
        <dbReference type="SAM" id="Phobius"/>
    </source>
</evidence>
<name>A0A167N047_9HYPO</name>
<keyword evidence="1 2" id="KW-0597">Phosphoprotein</keyword>
<dbReference type="SUPFAM" id="SSF47384">
    <property type="entry name" value="Homodimeric domain of signal transducing histidine kinase"/>
    <property type="match status" value="1"/>
</dbReference>
<organism evidence="8 9">
    <name type="scientific">Niveomyces insectorum RCEF 264</name>
    <dbReference type="NCBI Taxonomy" id="1081102"/>
    <lineage>
        <taxon>Eukaryota</taxon>
        <taxon>Fungi</taxon>
        <taxon>Dikarya</taxon>
        <taxon>Ascomycota</taxon>
        <taxon>Pezizomycotina</taxon>
        <taxon>Sordariomycetes</taxon>
        <taxon>Hypocreomycetidae</taxon>
        <taxon>Hypocreales</taxon>
        <taxon>Cordycipitaceae</taxon>
        <taxon>Niveomyces</taxon>
    </lineage>
</organism>
<dbReference type="InterPro" id="IPR001789">
    <property type="entry name" value="Sig_transdc_resp-reg_receiver"/>
</dbReference>
<evidence type="ECO:0000256" key="3">
    <source>
        <dbReference type="SAM" id="Coils"/>
    </source>
</evidence>
<dbReference type="InterPro" id="IPR050956">
    <property type="entry name" value="2C_system_His_kinase"/>
</dbReference>
<feature type="coiled-coil region" evidence="3">
    <location>
        <begin position="981"/>
        <end position="1015"/>
    </location>
</feature>
<dbReference type="InterPro" id="IPR011006">
    <property type="entry name" value="CheY-like_superfamily"/>
</dbReference>
<dbReference type="PROSITE" id="PS50109">
    <property type="entry name" value="HIS_KIN"/>
    <property type="match status" value="1"/>
</dbReference>
<keyword evidence="5" id="KW-1133">Transmembrane helix</keyword>
<dbReference type="SMART" id="SM00448">
    <property type="entry name" value="REC"/>
    <property type="match status" value="1"/>
</dbReference>
<feature type="transmembrane region" description="Helical" evidence="5">
    <location>
        <begin position="180"/>
        <end position="203"/>
    </location>
</feature>
<keyword evidence="3" id="KW-0175">Coiled coil</keyword>
<evidence type="ECO:0000256" key="2">
    <source>
        <dbReference type="PROSITE-ProRule" id="PRU00169"/>
    </source>
</evidence>
<dbReference type="InterPro" id="IPR005467">
    <property type="entry name" value="His_kinase_dom"/>
</dbReference>
<dbReference type="Gene3D" id="3.40.50.2300">
    <property type="match status" value="1"/>
</dbReference>
<protein>
    <submittedName>
        <fullName evidence="8">Ethylene receptor</fullName>
    </submittedName>
</protein>
<evidence type="ECO:0000256" key="1">
    <source>
        <dbReference type="ARBA" id="ARBA00022553"/>
    </source>
</evidence>
<keyword evidence="5" id="KW-0472">Membrane</keyword>
<dbReference type="OrthoDB" id="60033at2759"/>
<dbReference type="Gene3D" id="3.30.565.10">
    <property type="entry name" value="Histidine kinase-like ATPase, C-terminal domain"/>
    <property type="match status" value="1"/>
</dbReference>
<dbReference type="SMART" id="SM00388">
    <property type="entry name" value="HisKA"/>
    <property type="match status" value="1"/>
</dbReference>
<dbReference type="GO" id="GO:0000155">
    <property type="term" value="F:phosphorelay sensor kinase activity"/>
    <property type="evidence" value="ECO:0007669"/>
    <property type="project" value="InterPro"/>
</dbReference>
<feature type="compositionally biased region" description="Basic residues" evidence="4">
    <location>
        <begin position="235"/>
        <end position="245"/>
    </location>
</feature>
<dbReference type="Gene3D" id="1.10.287.130">
    <property type="match status" value="1"/>
</dbReference>
<dbReference type="InterPro" id="IPR058846">
    <property type="entry name" value="PAS-like"/>
</dbReference>
<dbReference type="InterPro" id="IPR000014">
    <property type="entry name" value="PAS"/>
</dbReference>
<dbReference type="PRINTS" id="PR00344">
    <property type="entry name" value="BCTRLSENSOR"/>
</dbReference>
<dbReference type="SUPFAM" id="SSF55785">
    <property type="entry name" value="PYP-like sensor domain (PAS domain)"/>
    <property type="match status" value="2"/>
</dbReference>
<feature type="domain" description="Response regulatory" evidence="7">
    <location>
        <begin position="1626"/>
        <end position="1765"/>
    </location>
</feature>
<feature type="region of interest" description="Disordered" evidence="4">
    <location>
        <begin position="1049"/>
        <end position="1090"/>
    </location>
</feature>
<feature type="compositionally biased region" description="Low complexity" evidence="4">
    <location>
        <begin position="1597"/>
        <end position="1608"/>
    </location>
</feature>
<dbReference type="PROSITE" id="PS50110">
    <property type="entry name" value="RESPONSE_REGULATORY"/>
    <property type="match status" value="1"/>
</dbReference>
<evidence type="ECO:0000256" key="4">
    <source>
        <dbReference type="SAM" id="MobiDB-lite"/>
    </source>
</evidence>
<dbReference type="Pfam" id="PF00072">
    <property type="entry name" value="Response_reg"/>
    <property type="match status" value="1"/>
</dbReference>
<dbReference type="SUPFAM" id="SSF55874">
    <property type="entry name" value="ATPase domain of HSP90 chaperone/DNA topoisomerase II/histidine kinase"/>
    <property type="match status" value="1"/>
</dbReference>
<feature type="compositionally biased region" description="Basic residues" evidence="4">
    <location>
        <begin position="1049"/>
        <end position="1063"/>
    </location>
</feature>
<evidence type="ECO:0000259" key="7">
    <source>
        <dbReference type="PROSITE" id="PS50110"/>
    </source>
</evidence>
<dbReference type="CDD" id="cd00082">
    <property type="entry name" value="HisKA"/>
    <property type="match status" value="1"/>
</dbReference>
<sequence length="1779" mass="192925">MATRVRNSFFLFKLERTNLAVKALVNDVSTFERHTFEPDVLVKLPRGNIYAVDLDRGFAMPIWGLEGNGAHLSDPRSVLDSESVGRLATTTPTKTKPAHQTNGGADNKSLAPAPRCCADVCARPVSTVAAFVTIARRSDLEGPPGSPQPAGRWDLLTTPSRARVAVAMVPSTLCPAVSSAILVFFPFLVYVHVFVSFGSLLSIRTCNGPARGCNNPSGRPRSCWSDRTGDNQRLARPRPRPRPRSRGQTGTAVDVRGSARTTCSASGSNGSNNNDNTSKKPNTLLDDQFTTAVSLTQPALQKDLRLRRQVGPGSHHTNLAPAAMIGRLHDEPDPEVVTKQFLPKGTVVAAATPAGSRPGTPAPDSSTLLSLPLRPSPSPVPLHDIDVVEVLDQDDRPTFFVDVTDPANAHPGPLVVLFANAALRAAQPVSDQILLRSHQSAEEDLAVIQNADYQQFKAWVLDPGDTEKEQTDNMQLEAGSRRIQSCAVRRHSSSRKAFAGLWWTASTLRRRYRLIRATSTSRPAGTDGTGEATAGSWSKLTGTGTGVAIHADGVSGELIRAAEGWHSESVARVDAIDGVIGAATERKDDVQAPFFDWTRIALTDDLPAHIRFARSVNWAATPLGPVEQWPGDLRTMANMVMASPHPAALYWGPQYTAIYNEAYISLVGQKHPQLMGSNYADSWAEIWDDMQPSFHSAWHVGQAMLKQDDRLFITRHGFLEETFFNWSIVPLVGRDGSVVALYNPVFENTRRKVNERRMLTLNEVGEKTATAQTVQEFWQAAQKGLEYNEYDVPFALLYSVLGSSSSDDGDGDDLESDVSSIVSGSVASPPRVVLEAALGVPKGHPAAVTALDLRTSDEGFAPYMRASIVRAASGLTPGSPSPVLLSLDDGTLPLDLLAGLQGERGFDDPCRTVVVFPVHHPTAPLSTTTAEDAASLSVSGFVVMGTNPRRPYNRDYRLFVHLLARQLTTSLASVVLFEEEVRRSQRAARRAAQDRQELSQQLRIRTQQAADSENKFMRMAEFTPVGMFVADGTGRITYCNDMWYKISRHARQTPPRSRSRSRSRSMSSPASALTTAAYAAPPPPDTEEDEDASLWATWMDSVHEEDRPGVLAVWNRLIREKAIVTHEFRFQQNTAMSANSSVDDPIEIATWVLFRAYPQTDDTTGELKGIFGCITDISQQKLAEEFQIQLRQEAVEHKRQQESFIDITSHEMRNPLSAVLQSVDEITSSIGELHSTMDDVGWKSDEDRVRVGGFLGSILDATSTISLCANHQKRIVEDILTLSKLDSQLVPLTPVDIRPVAVVRDTLNMLERELVAHDIRCTLRVQPSYQTLVGVGGWLRLDASRLNQVLVDLMMNAINFTRTSENRSIIVSLGASDGASDTFDSDAALSAADLRYVSGQQAQPGLTDRPEWGDGALVNLHIAVTDSGPGLQEDEKNTLFQHFSQASPRTHVQYGGSGLGLFISRRLAELQGGQIGVASYPGEGSTFAFYVQCRKTATSIPAEEPSTAPTPGDWSSLSAELPAAAASTIPVIIYAAGGTGYRPRTCACTTESIPTTPAPAPVHLALASPPILLASPPPVTSPAAAAGAEWDLSSISVTPSAASSSGPVLDATTTRPDEPEPASALDVLIVEDNLVNQRVLQRQLDKGGNRTLVANHGQEALDFLRHSTLWCTTPEASDDEPSAARVHISIVLMDLEMPVMDGMACARAIRAWERAGTLVRHVPILAVTAYARPEQIASAKAAGIDDVISKPFRLAQLMPKIHELVTKYNSSSSTNTVTI</sequence>
<feature type="compositionally biased region" description="Low complexity" evidence="4">
    <location>
        <begin position="1064"/>
        <end position="1079"/>
    </location>
</feature>